<dbReference type="KEGG" id="nli:G3M70_05240"/>
<evidence type="ECO:0000313" key="2">
    <source>
        <dbReference type="EMBL" id="QPJ61327.1"/>
    </source>
</evidence>
<evidence type="ECO:0000256" key="1">
    <source>
        <dbReference type="SAM" id="SignalP"/>
    </source>
</evidence>
<gene>
    <name evidence="2" type="ORF">G3M70_05240</name>
</gene>
<accession>A0A7T0BVQ4</accession>
<keyword evidence="1" id="KW-0732">Signal</keyword>
<dbReference type="Proteomes" id="UP000594688">
    <property type="component" value="Chromosome"/>
</dbReference>
<sequence length="76" mass="8315">MKYTLIAGTFLLAGLVAFMPAQANDGPDGAKGGKGKLRDRVVQLEKEVLDLHFKVGQILPVVNRLEIEVKQLQAKK</sequence>
<feature type="signal peptide" evidence="1">
    <location>
        <begin position="1"/>
        <end position="23"/>
    </location>
</feature>
<reference evidence="2 3" key="1">
    <citation type="submission" date="2020-02" db="EMBL/GenBank/DDBJ databases">
        <title>Genomic and physiological characterization of two novel Nitrospinaceae genera.</title>
        <authorList>
            <person name="Mueller A.J."/>
            <person name="Jung M.-Y."/>
            <person name="Strachan C.R."/>
            <person name="Herbold C.W."/>
            <person name="Kirkegaard R.H."/>
            <person name="Daims H."/>
        </authorList>
    </citation>
    <scope>NUCLEOTIDE SEQUENCE [LARGE SCALE GENOMIC DNA]</scope>
    <source>
        <strain evidence="2">EB</strain>
    </source>
</reference>
<proteinExistence type="predicted"/>
<dbReference type="AlphaFoldDB" id="A0A7T0BVQ4"/>
<evidence type="ECO:0008006" key="4">
    <source>
        <dbReference type="Google" id="ProtNLM"/>
    </source>
</evidence>
<evidence type="ECO:0000313" key="3">
    <source>
        <dbReference type="Proteomes" id="UP000594688"/>
    </source>
</evidence>
<organism evidence="2 3">
    <name type="scientific">Candidatus Nitronauta litoralis</name>
    <dbReference type="NCBI Taxonomy" id="2705533"/>
    <lineage>
        <taxon>Bacteria</taxon>
        <taxon>Pseudomonadati</taxon>
        <taxon>Nitrospinota/Tectimicrobiota group</taxon>
        <taxon>Nitrospinota</taxon>
        <taxon>Nitrospinia</taxon>
        <taxon>Nitrospinales</taxon>
        <taxon>Nitrospinaceae</taxon>
        <taxon>Candidatus Nitronauta</taxon>
    </lineage>
</organism>
<name>A0A7T0BVQ4_9BACT</name>
<feature type="chain" id="PRO_5032939268" description="YbgF trimerisation domain-containing protein" evidence="1">
    <location>
        <begin position="24"/>
        <end position="76"/>
    </location>
</feature>
<dbReference type="EMBL" id="CP048685">
    <property type="protein sequence ID" value="QPJ61327.1"/>
    <property type="molecule type" value="Genomic_DNA"/>
</dbReference>
<protein>
    <recommendedName>
        <fullName evidence="4">YbgF trimerisation domain-containing protein</fullName>
    </recommendedName>
</protein>